<dbReference type="Proteomes" id="UP001476583">
    <property type="component" value="Chromosome"/>
</dbReference>
<protein>
    <submittedName>
        <fullName evidence="8">TolC family protein</fullName>
    </submittedName>
</protein>
<dbReference type="SUPFAM" id="SSF56954">
    <property type="entry name" value="Outer membrane efflux proteins (OEP)"/>
    <property type="match status" value="1"/>
</dbReference>
<keyword evidence="5" id="KW-0812">Transmembrane</keyword>
<dbReference type="Pfam" id="PF02321">
    <property type="entry name" value="OEP"/>
    <property type="match status" value="2"/>
</dbReference>
<comment type="subcellular location">
    <subcellularLocation>
        <location evidence="1">Cell outer membrane</location>
    </subcellularLocation>
</comment>
<dbReference type="InterPro" id="IPR051906">
    <property type="entry name" value="TolC-like"/>
</dbReference>
<dbReference type="EMBL" id="CP148074">
    <property type="protein sequence ID" value="WXL25155.1"/>
    <property type="molecule type" value="Genomic_DNA"/>
</dbReference>
<keyword evidence="4" id="KW-1134">Transmembrane beta strand</keyword>
<dbReference type="PANTHER" id="PTHR30026">
    <property type="entry name" value="OUTER MEMBRANE PROTEIN TOLC"/>
    <property type="match status" value="1"/>
</dbReference>
<comment type="similarity">
    <text evidence="2">Belongs to the outer membrane factor (OMF) (TC 1.B.17) family.</text>
</comment>
<gene>
    <name evidence="8" type="ORF">WG219_17895</name>
</gene>
<proteinExistence type="inferred from homology"/>
<evidence type="ECO:0000256" key="4">
    <source>
        <dbReference type="ARBA" id="ARBA00022452"/>
    </source>
</evidence>
<reference evidence="8 9" key="1">
    <citation type="submission" date="2024-03" db="EMBL/GenBank/DDBJ databases">
        <title>Complete genome of BD2.</title>
        <authorList>
            <person name="Cao G."/>
        </authorList>
    </citation>
    <scope>NUCLEOTIDE SEQUENCE [LARGE SCALE GENOMIC DNA]</scope>
    <source>
        <strain evidence="8 9">BD2</strain>
    </source>
</reference>
<evidence type="ECO:0000256" key="5">
    <source>
        <dbReference type="ARBA" id="ARBA00022692"/>
    </source>
</evidence>
<dbReference type="PANTHER" id="PTHR30026:SF22">
    <property type="entry name" value="OUTER MEMBRANE EFFLUX PROTEIN"/>
    <property type="match status" value="1"/>
</dbReference>
<evidence type="ECO:0000313" key="8">
    <source>
        <dbReference type="EMBL" id="WXL25155.1"/>
    </source>
</evidence>
<evidence type="ECO:0000256" key="6">
    <source>
        <dbReference type="ARBA" id="ARBA00023136"/>
    </source>
</evidence>
<keyword evidence="3" id="KW-0813">Transport</keyword>
<organism evidence="8 9">
    <name type="scientific">Ectopseudomonas mendocina</name>
    <name type="common">Pseudomonas mendocina</name>
    <dbReference type="NCBI Taxonomy" id="300"/>
    <lineage>
        <taxon>Bacteria</taxon>
        <taxon>Pseudomonadati</taxon>
        <taxon>Pseudomonadota</taxon>
        <taxon>Gammaproteobacteria</taxon>
        <taxon>Pseudomonadales</taxon>
        <taxon>Pseudomonadaceae</taxon>
        <taxon>Ectopseudomonas</taxon>
    </lineage>
</organism>
<evidence type="ECO:0000256" key="3">
    <source>
        <dbReference type="ARBA" id="ARBA00022448"/>
    </source>
</evidence>
<evidence type="ECO:0000256" key="1">
    <source>
        <dbReference type="ARBA" id="ARBA00004442"/>
    </source>
</evidence>
<sequence length="416" mass="45987">MPVVAHDMRNERNGLYLWRAVQAAVSTYPSIRSAMATLAQQSNSMDVARAGYYPSVKAGVSGGRQGNVGNGRVFSVNASQMLYDFGKVGSEVSHAKAGVQRQYAQVLMVVDDVARQTAQAVIEVRRFQLQEIAARKQIDALADLLKVAQARVSLGASNQADPVQAGSRLDAAESTLLSIRTQLQQWRSKLRKLVHEPLPTSISVLPEPELRQAVEVIQPDFNQVPQMQVAQLELEMARAQLGKAKAQQLPTISVSAGVDQNMGDMRNTQSDHDYNLMLNFTNSLFEGGALRAQERAAGHAINSAQEHVEDVSLDLKDKWQSLSEQITGLQSRLPMLTARKQSITETRRLYREQYLSLGTRSLLDLLNAEQEIFQAEVEHQNAIHDLLQARLDYVLATGQMRDVFNLTGLSLSGIEK</sequence>
<name>A0ABZ2RDP2_ECTME</name>
<evidence type="ECO:0000256" key="2">
    <source>
        <dbReference type="ARBA" id="ARBA00007613"/>
    </source>
</evidence>
<keyword evidence="6" id="KW-0472">Membrane</keyword>
<dbReference type="InterPro" id="IPR003423">
    <property type="entry name" value="OMP_efflux"/>
</dbReference>
<keyword evidence="9" id="KW-1185">Reference proteome</keyword>
<evidence type="ECO:0000313" key="9">
    <source>
        <dbReference type="Proteomes" id="UP001476583"/>
    </source>
</evidence>
<accession>A0ABZ2RDP2</accession>
<evidence type="ECO:0000256" key="7">
    <source>
        <dbReference type="ARBA" id="ARBA00023237"/>
    </source>
</evidence>
<keyword evidence="7" id="KW-0998">Cell outer membrane</keyword>
<dbReference type="Gene3D" id="1.20.1600.10">
    <property type="entry name" value="Outer membrane efflux proteins (OEP)"/>
    <property type="match status" value="1"/>
</dbReference>